<dbReference type="InterPro" id="IPR008925">
    <property type="entry name" value="aa_tRNA-synth_I_cd-bd_sf"/>
</dbReference>
<feature type="short sequence motif" description="'HIGH' region" evidence="10">
    <location>
        <begin position="9"/>
        <end position="19"/>
    </location>
</feature>
<feature type="domain" description="Glutamyl/glutaminyl-tRNA synthetase class Ib catalytic" evidence="11">
    <location>
        <begin position="2"/>
        <end position="306"/>
    </location>
</feature>
<evidence type="ECO:0000256" key="3">
    <source>
        <dbReference type="ARBA" id="ARBA00011245"/>
    </source>
</evidence>
<evidence type="ECO:0000256" key="6">
    <source>
        <dbReference type="ARBA" id="ARBA00022741"/>
    </source>
</evidence>
<dbReference type="CDD" id="cd00808">
    <property type="entry name" value="GluRS_core"/>
    <property type="match status" value="1"/>
</dbReference>
<sequence length="472" mass="55557">MKIKTRFSPSPTGLLHIGGLRTALYSWLFARKNNGTFILRIEDTDIKRVNNNSIKDILYVLNYLGLFWDKEPVYQSSRLKIYKDIISSMLKNNIAYKCYCSQERLDGLRKNQILNKQKPKYDRKCRYKNSCVKKFNIPYVVRFKNPISGLVKFTDMIRGEICTSNEELDDLIIQRSNGMPTYNFCVVIDDWKMNITHIIRGEDHINNTPRQINLLNALNARIPVYAHVSMILDSQGKKLSKRNHVMSVSNYINKGFIPEAILNYVLRLGWSYKDKEIFTINEMKNLFNLQSLSKSPSIINDKKLLWLNHYHLNNLPLEKVYQYFIMYAQIKKIFLDKNIDIKGLIKDFLCHHKTLHEFALSYCYFYQDIDLSKILDIHIYCNIFNLKILKFLYKKFFLLTQWSVSNILLLIKESALKFKVCFKDIAVLIRISIAGKKDTPNISSVILYIGKNTFLSRIKNLIKYIKLQILEK</sequence>
<keyword evidence="5 10" id="KW-0436">Ligase</keyword>
<gene>
    <name evidence="10 13" type="primary">gltX</name>
    <name evidence="13" type="ORF">BUCICURV3402_043</name>
</gene>
<dbReference type="SUPFAM" id="SSF48163">
    <property type="entry name" value="An anticodon-binding domain of class I aminoacyl-tRNA synthetases"/>
    <property type="match status" value="1"/>
</dbReference>
<dbReference type="PANTHER" id="PTHR43311">
    <property type="entry name" value="GLUTAMATE--TRNA LIGASE"/>
    <property type="match status" value="1"/>
</dbReference>
<dbReference type="GO" id="GO:0000049">
    <property type="term" value="F:tRNA binding"/>
    <property type="evidence" value="ECO:0007669"/>
    <property type="project" value="InterPro"/>
</dbReference>
<evidence type="ECO:0000256" key="10">
    <source>
        <dbReference type="HAMAP-Rule" id="MF_00022"/>
    </source>
</evidence>
<dbReference type="OrthoDB" id="9807503at2"/>
<dbReference type="NCBIfam" id="TIGR00464">
    <property type="entry name" value="gltX_bact"/>
    <property type="match status" value="1"/>
</dbReference>
<dbReference type="InterPro" id="IPR000924">
    <property type="entry name" value="Glu/Gln-tRNA-synth"/>
</dbReference>
<evidence type="ECO:0000256" key="9">
    <source>
        <dbReference type="ARBA" id="ARBA00023146"/>
    </source>
</evidence>
<evidence type="ECO:0000256" key="5">
    <source>
        <dbReference type="ARBA" id="ARBA00022598"/>
    </source>
</evidence>
<dbReference type="InterPro" id="IPR001412">
    <property type="entry name" value="aa-tRNA-synth_I_CS"/>
</dbReference>
<dbReference type="RefSeq" id="WP_154029107.1">
    <property type="nucleotide sequence ID" value="NZ_LR217710.1"/>
</dbReference>
<dbReference type="GO" id="GO:0005524">
    <property type="term" value="F:ATP binding"/>
    <property type="evidence" value="ECO:0007669"/>
    <property type="project" value="UniProtKB-UniRule"/>
</dbReference>
<dbReference type="SUPFAM" id="SSF52374">
    <property type="entry name" value="Nucleotidylyl transferase"/>
    <property type="match status" value="1"/>
</dbReference>
<evidence type="ECO:0000313" key="13">
    <source>
        <dbReference type="EMBL" id="VFP81340.1"/>
    </source>
</evidence>
<proteinExistence type="inferred from homology"/>
<dbReference type="InterPro" id="IPR049940">
    <property type="entry name" value="GluQ/Sye"/>
</dbReference>
<dbReference type="Pfam" id="PF19269">
    <property type="entry name" value="Anticodon_2"/>
    <property type="match status" value="1"/>
</dbReference>
<dbReference type="Gene3D" id="1.10.10.350">
    <property type="match status" value="1"/>
</dbReference>
<feature type="binding site" evidence="10">
    <location>
        <position position="241"/>
    </location>
    <ligand>
        <name>ATP</name>
        <dbReference type="ChEBI" id="CHEBI:30616"/>
    </ligand>
</feature>
<dbReference type="PRINTS" id="PR00987">
    <property type="entry name" value="TRNASYNTHGLU"/>
</dbReference>
<dbReference type="InterPro" id="IPR004527">
    <property type="entry name" value="Glu-tRNA-ligase_bac/mito"/>
</dbReference>
<protein>
    <recommendedName>
        <fullName evidence="10">Glutamate--tRNA ligase</fullName>
        <ecNumber evidence="10">6.1.1.17</ecNumber>
    </recommendedName>
    <alternativeName>
        <fullName evidence="10">Glutamyl-tRNA synthetase</fullName>
        <shortName evidence="10">GluRS</shortName>
    </alternativeName>
</protein>
<reference evidence="13 14" key="1">
    <citation type="submission" date="2019-02" db="EMBL/GenBank/DDBJ databases">
        <authorList>
            <person name="Manzano-Marin A."/>
            <person name="Manzano-Marin A."/>
        </authorList>
    </citation>
    <scope>NUCLEOTIDE SEQUENCE [LARGE SCALE GENOMIC DNA]</scope>
    <source>
        <strain evidence="13 14">BuCicurvipes</strain>
    </source>
</reference>
<dbReference type="PANTHER" id="PTHR43311:SF2">
    <property type="entry name" value="GLUTAMATE--TRNA LIGASE, MITOCHONDRIAL-RELATED"/>
    <property type="match status" value="1"/>
</dbReference>
<comment type="similarity">
    <text evidence="2 10">Belongs to the class-I aminoacyl-tRNA synthetase family. Glutamate--tRNA ligase type 1 subfamily.</text>
</comment>
<feature type="domain" description="Aminoacyl-tRNA synthetase class I anticodon-binding" evidence="12">
    <location>
        <begin position="341"/>
        <end position="462"/>
    </location>
</feature>
<dbReference type="PROSITE" id="PS00178">
    <property type="entry name" value="AA_TRNA_LIGASE_I"/>
    <property type="match status" value="1"/>
</dbReference>
<dbReference type="Proteomes" id="UP000294344">
    <property type="component" value="Chromosome"/>
</dbReference>
<dbReference type="FunFam" id="3.40.50.620:FF:000007">
    <property type="entry name" value="Glutamate--tRNA ligase"/>
    <property type="match status" value="1"/>
</dbReference>
<evidence type="ECO:0000256" key="4">
    <source>
        <dbReference type="ARBA" id="ARBA00022490"/>
    </source>
</evidence>
<keyword evidence="6 10" id="KW-0547">Nucleotide-binding</keyword>
<dbReference type="EC" id="6.1.1.17" evidence="10"/>
<evidence type="ECO:0000259" key="11">
    <source>
        <dbReference type="Pfam" id="PF00749"/>
    </source>
</evidence>
<evidence type="ECO:0000256" key="1">
    <source>
        <dbReference type="ARBA" id="ARBA00004496"/>
    </source>
</evidence>
<dbReference type="InterPro" id="IPR014729">
    <property type="entry name" value="Rossmann-like_a/b/a_fold"/>
</dbReference>
<comment type="catalytic activity">
    <reaction evidence="10">
        <text>tRNA(Glu) + L-glutamate + ATP = L-glutamyl-tRNA(Glu) + AMP + diphosphate</text>
        <dbReference type="Rhea" id="RHEA:23540"/>
        <dbReference type="Rhea" id="RHEA-COMP:9663"/>
        <dbReference type="Rhea" id="RHEA-COMP:9680"/>
        <dbReference type="ChEBI" id="CHEBI:29985"/>
        <dbReference type="ChEBI" id="CHEBI:30616"/>
        <dbReference type="ChEBI" id="CHEBI:33019"/>
        <dbReference type="ChEBI" id="CHEBI:78442"/>
        <dbReference type="ChEBI" id="CHEBI:78520"/>
        <dbReference type="ChEBI" id="CHEBI:456215"/>
        <dbReference type="EC" id="6.1.1.17"/>
    </reaction>
</comment>
<keyword evidence="4 10" id="KW-0963">Cytoplasm</keyword>
<evidence type="ECO:0000259" key="12">
    <source>
        <dbReference type="Pfam" id="PF19269"/>
    </source>
</evidence>
<evidence type="ECO:0000256" key="7">
    <source>
        <dbReference type="ARBA" id="ARBA00022840"/>
    </source>
</evidence>
<dbReference type="GO" id="GO:0005829">
    <property type="term" value="C:cytosol"/>
    <property type="evidence" value="ECO:0007669"/>
    <property type="project" value="TreeGrafter"/>
</dbReference>
<dbReference type="EMBL" id="LR217710">
    <property type="protein sequence ID" value="VFP81340.1"/>
    <property type="molecule type" value="Genomic_DNA"/>
</dbReference>
<dbReference type="Gene3D" id="3.40.50.620">
    <property type="entry name" value="HUPs"/>
    <property type="match status" value="1"/>
</dbReference>
<dbReference type="HAMAP" id="MF_00022">
    <property type="entry name" value="Glu_tRNA_synth_type1"/>
    <property type="match status" value="1"/>
</dbReference>
<comment type="subcellular location">
    <subcellularLocation>
        <location evidence="1 10">Cytoplasm</location>
    </subcellularLocation>
</comment>
<dbReference type="InterPro" id="IPR045462">
    <property type="entry name" value="aa-tRNA-synth_I_cd-bd"/>
</dbReference>
<keyword evidence="7 10" id="KW-0067">ATP-binding</keyword>
<dbReference type="Pfam" id="PF00749">
    <property type="entry name" value="tRNA-synt_1c"/>
    <property type="match status" value="1"/>
</dbReference>
<comment type="function">
    <text evidence="10">Catalyzes the attachment of glutamate to tRNA(Glu) in a two-step reaction: glutamate is first activated by ATP to form Glu-AMP and then transferred to the acceptor end of tRNA(Glu).</text>
</comment>
<dbReference type="GO" id="GO:0004818">
    <property type="term" value="F:glutamate-tRNA ligase activity"/>
    <property type="evidence" value="ECO:0007669"/>
    <property type="project" value="UniProtKB-UniRule"/>
</dbReference>
<dbReference type="GO" id="GO:0008270">
    <property type="term" value="F:zinc ion binding"/>
    <property type="evidence" value="ECO:0007669"/>
    <property type="project" value="InterPro"/>
</dbReference>
<evidence type="ECO:0000256" key="8">
    <source>
        <dbReference type="ARBA" id="ARBA00022917"/>
    </source>
</evidence>
<name>A0A451D660_9GAMM</name>
<dbReference type="InterPro" id="IPR033910">
    <property type="entry name" value="GluRS_core"/>
</dbReference>
<dbReference type="InterPro" id="IPR020751">
    <property type="entry name" value="aa-tRNA-synth_I_codon-bd_sub2"/>
</dbReference>
<dbReference type="InterPro" id="IPR020058">
    <property type="entry name" value="Glu/Gln-tRNA-synth_Ib_cat-dom"/>
</dbReference>
<comment type="caution">
    <text evidence="10">Lacks conserved residue(s) required for the propagation of feature annotation.</text>
</comment>
<organism evidence="13 14">
    <name type="scientific">Buchnera aphidicola</name>
    <name type="common">Cinara curvipes</name>
    <dbReference type="NCBI Taxonomy" id="2518975"/>
    <lineage>
        <taxon>Bacteria</taxon>
        <taxon>Pseudomonadati</taxon>
        <taxon>Pseudomonadota</taxon>
        <taxon>Gammaproteobacteria</taxon>
        <taxon>Enterobacterales</taxon>
        <taxon>Erwiniaceae</taxon>
        <taxon>Buchnera</taxon>
    </lineage>
</organism>
<evidence type="ECO:0000256" key="2">
    <source>
        <dbReference type="ARBA" id="ARBA00007894"/>
    </source>
</evidence>
<comment type="subunit">
    <text evidence="3 10">Monomer.</text>
</comment>
<keyword evidence="9 10" id="KW-0030">Aminoacyl-tRNA synthetase</keyword>
<evidence type="ECO:0000313" key="14">
    <source>
        <dbReference type="Proteomes" id="UP000294344"/>
    </source>
</evidence>
<feature type="short sequence motif" description="'KMSKS' region" evidence="10">
    <location>
        <begin position="238"/>
        <end position="242"/>
    </location>
</feature>
<keyword evidence="8 10" id="KW-0648">Protein biosynthesis</keyword>
<dbReference type="GO" id="GO:0006424">
    <property type="term" value="P:glutamyl-tRNA aminoacylation"/>
    <property type="evidence" value="ECO:0007669"/>
    <property type="project" value="UniProtKB-UniRule"/>
</dbReference>
<accession>A0A451D660</accession>
<dbReference type="AlphaFoldDB" id="A0A451D660"/>